<evidence type="ECO:0000256" key="1">
    <source>
        <dbReference type="SAM" id="Phobius"/>
    </source>
</evidence>
<gene>
    <name evidence="2" type="ORF">SAMN05216192_11223</name>
</gene>
<keyword evidence="1" id="KW-0812">Transmembrane</keyword>
<dbReference type="STRING" id="1174501.SAMN05216192_11223"/>
<accession>A0A1G8R7Q6</accession>
<reference evidence="3" key="1">
    <citation type="submission" date="2016-10" db="EMBL/GenBank/DDBJ databases">
        <authorList>
            <person name="Varghese N."/>
            <person name="Submissions S."/>
        </authorList>
    </citation>
    <scope>NUCLEOTIDE SEQUENCE [LARGE SCALE GENOMIC DNA]</scope>
    <source>
        <strain evidence="3">CGMCC 1.11012</strain>
    </source>
</reference>
<protein>
    <submittedName>
        <fullName evidence="2">Uncharacterized protein</fullName>
    </submittedName>
</protein>
<feature type="transmembrane region" description="Helical" evidence="1">
    <location>
        <begin position="55"/>
        <end position="79"/>
    </location>
</feature>
<keyword evidence="1" id="KW-1133">Transmembrane helix</keyword>
<dbReference type="Proteomes" id="UP000199050">
    <property type="component" value="Unassembled WGS sequence"/>
</dbReference>
<feature type="transmembrane region" description="Helical" evidence="1">
    <location>
        <begin position="14"/>
        <end position="34"/>
    </location>
</feature>
<evidence type="ECO:0000313" key="2">
    <source>
        <dbReference type="EMBL" id="SDJ12978.1"/>
    </source>
</evidence>
<evidence type="ECO:0000313" key="3">
    <source>
        <dbReference type="Proteomes" id="UP000199050"/>
    </source>
</evidence>
<dbReference type="EMBL" id="FNDX01000012">
    <property type="protein sequence ID" value="SDJ12978.1"/>
    <property type="molecule type" value="Genomic_DNA"/>
</dbReference>
<name>A0A1G8R7Q6_9BACL</name>
<organism evidence="2 3">
    <name type="scientific">Paenibacillus typhae</name>
    <dbReference type="NCBI Taxonomy" id="1174501"/>
    <lineage>
        <taxon>Bacteria</taxon>
        <taxon>Bacillati</taxon>
        <taxon>Bacillota</taxon>
        <taxon>Bacilli</taxon>
        <taxon>Bacillales</taxon>
        <taxon>Paenibacillaceae</taxon>
        <taxon>Paenibacillus</taxon>
    </lineage>
</organism>
<keyword evidence="1" id="KW-0472">Membrane</keyword>
<keyword evidence="3" id="KW-1185">Reference proteome</keyword>
<sequence length="85" mass="9377">MGSDDNERGGYTMLILRVLAGLALFILGLLYLVQSKVTVNITTPNKVETKKYTKGVPLILSRIAGIAMMILGVLIWMFGFTHFSD</sequence>
<proteinExistence type="predicted"/>
<dbReference type="AlphaFoldDB" id="A0A1G8R7Q6"/>